<feature type="region of interest" description="Disordered" evidence="1">
    <location>
        <begin position="1"/>
        <end position="73"/>
    </location>
</feature>
<protein>
    <submittedName>
        <fullName evidence="2">Cold-shock protein</fullName>
    </submittedName>
</protein>
<dbReference type="Proteomes" id="UP001172082">
    <property type="component" value="Unassembled WGS sequence"/>
</dbReference>
<evidence type="ECO:0000256" key="1">
    <source>
        <dbReference type="SAM" id="MobiDB-lite"/>
    </source>
</evidence>
<dbReference type="EMBL" id="JAUJEA010000004">
    <property type="protein sequence ID" value="MDN5202439.1"/>
    <property type="molecule type" value="Genomic_DNA"/>
</dbReference>
<gene>
    <name evidence="2" type="ORF">QQ008_13715</name>
</gene>
<evidence type="ECO:0000313" key="3">
    <source>
        <dbReference type="Proteomes" id="UP001172082"/>
    </source>
</evidence>
<organism evidence="2 3">
    <name type="scientific">Splendidivirga corallicola</name>
    <dbReference type="NCBI Taxonomy" id="3051826"/>
    <lineage>
        <taxon>Bacteria</taxon>
        <taxon>Pseudomonadati</taxon>
        <taxon>Bacteroidota</taxon>
        <taxon>Cytophagia</taxon>
        <taxon>Cytophagales</taxon>
        <taxon>Splendidivirgaceae</taxon>
        <taxon>Splendidivirga</taxon>
    </lineage>
</organism>
<feature type="compositionally biased region" description="Basic residues" evidence="1">
    <location>
        <begin position="11"/>
        <end position="23"/>
    </location>
</feature>
<reference evidence="2" key="1">
    <citation type="submission" date="2023-06" db="EMBL/GenBank/DDBJ databases">
        <title>Genomic of Parafulvivirga corallium.</title>
        <authorList>
            <person name="Wang G."/>
        </authorList>
    </citation>
    <scope>NUCLEOTIDE SEQUENCE</scope>
    <source>
        <strain evidence="2">BMA10</strain>
    </source>
</reference>
<keyword evidence="3" id="KW-1185">Reference proteome</keyword>
<evidence type="ECO:0000313" key="2">
    <source>
        <dbReference type="EMBL" id="MDN5202439.1"/>
    </source>
</evidence>
<accession>A0ABT8KQF4</accession>
<name>A0ABT8KQF4_9BACT</name>
<feature type="compositionally biased region" description="Basic and acidic residues" evidence="1">
    <location>
        <begin position="24"/>
        <end position="35"/>
    </location>
</feature>
<proteinExistence type="predicted"/>
<feature type="compositionally biased region" description="Basic and acidic residues" evidence="1">
    <location>
        <begin position="60"/>
        <end position="73"/>
    </location>
</feature>
<comment type="caution">
    <text evidence="2">The sequence shown here is derived from an EMBL/GenBank/DDBJ whole genome shotgun (WGS) entry which is preliminary data.</text>
</comment>
<sequence length="73" mass="8564">MGRKNNNAFIKKQKAERKRKKREEKRQKMEARKNEVTSGNLDDMTAYVDQDGNITSEPPEENKKDLPDKKNVD</sequence>
<dbReference type="RefSeq" id="WP_346752463.1">
    <property type="nucleotide sequence ID" value="NZ_JAUJEA010000004.1"/>
</dbReference>